<dbReference type="PANTHER" id="PTHR46880">
    <property type="entry name" value="RAS-ASSOCIATING DOMAIN-CONTAINING PROTEIN"/>
    <property type="match status" value="1"/>
</dbReference>
<evidence type="ECO:0000313" key="1">
    <source>
        <dbReference type="EMBL" id="KAK5854495.1"/>
    </source>
</evidence>
<dbReference type="Proteomes" id="UP001346869">
    <property type="component" value="Unassembled WGS sequence"/>
</dbReference>
<evidence type="ECO:0008006" key="3">
    <source>
        <dbReference type="Google" id="ProtNLM"/>
    </source>
</evidence>
<evidence type="ECO:0000313" key="2">
    <source>
        <dbReference type="Proteomes" id="UP001346869"/>
    </source>
</evidence>
<dbReference type="AlphaFoldDB" id="A0AAN7X2W1"/>
<dbReference type="EMBL" id="JAUZQC010000018">
    <property type="protein sequence ID" value="KAK5854495.1"/>
    <property type="molecule type" value="Genomic_DNA"/>
</dbReference>
<dbReference type="InterPro" id="IPR012337">
    <property type="entry name" value="RNaseH-like_sf"/>
</dbReference>
<accession>A0AAN7X2W1</accession>
<proteinExistence type="predicted"/>
<sequence>MPDEQTFNPFLQVLWQPLIQGAIGRAGQLQHMQVLAEISLVLPMSSSCCERGFSCMKWVKSDWRSRLANDTLNSKSQCMALPMTNTTH</sequence>
<gene>
    <name evidence="1" type="ORF">PBY51_004683</name>
</gene>
<dbReference type="SUPFAM" id="SSF53098">
    <property type="entry name" value="Ribonuclease H-like"/>
    <property type="match status" value="1"/>
</dbReference>
<protein>
    <recommendedName>
        <fullName evidence="3">HAT C-terminal dimerisation domain-containing protein</fullName>
    </recommendedName>
</protein>
<dbReference type="PANTHER" id="PTHR46880:SF5">
    <property type="entry name" value="DUF4371 DOMAIN-CONTAINING PROTEIN"/>
    <property type="match status" value="1"/>
</dbReference>
<reference evidence="1 2" key="2">
    <citation type="journal article" date="2023" name="Mol. Biol. Evol.">
        <title>Genomics of Secondarily Temperate Adaptation in the Only Non-Antarctic Icefish.</title>
        <authorList>
            <person name="Rivera-Colon A.G."/>
            <person name="Rayamajhi N."/>
            <person name="Minhas B.F."/>
            <person name="Madrigal G."/>
            <person name="Bilyk K.T."/>
            <person name="Yoon V."/>
            <person name="Hune M."/>
            <person name="Gregory S."/>
            <person name="Cheng C.H.C."/>
            <person name="Catchen J.M."/>
        </authorList>
    </citation>
    <scope>NUCLEOTIDE SEQUENCE [LARGE SCALE GENOMIC DNA]</scope>
    <source>
        <strain evidence="1">JMC-PN-2008</strain>
    </source>
</reference>
<comment type="caution">
    <text evidence="1">The sequence shown here is derived from an EMBL/GenBank/DDBJ whole genome shotgun (WGS) entry which is preliminary data.</text>
</comment>
<reference evidence="1 2" key="1">
    <citation type="journal article" date="2023" name="Genes (Basel)">
        <title>Chromosome-Level Genome Assembly and Circadian Gene Repertoire of the Patagonia Blennie Eleginops maclovinus-The Closest Ancestral Proxy of Antarctic Cryonotothenioids.</title>
        <authorList>
            <person name="Cheng C.C."/>
            <person name="Rivera-Colon A.G."/>
            <person name="Minhas B.F."/>
            <person name="Wilson L."/>
            <person name="Rayamajhi N."/>
            <person name="Vargas-Chacoff L."/>
            <person name="Catchen J.M."/>
        </authorList>
    </citation>
    <scope>NUCLEOTIDE SEQUENCE [LARGE SCALE GENOMIC DNA]</scope>
    <source>
        <strain evidence="1">JMC-PN-2008</strain>
    </source>
</reference>
<name>A0AAN7X2W1_ELEMC</name>
<keyword evidence="2" id="KW-1185">Reference proteome</keyword>
<organism evidence="1 2">
    <name type="scientific">Eleginops maclovinus</name>
    <name type="common">Patagonian blennie</name>
    <name type="synonym">Eleginus maclovinus</name>
    <dbReference type="NCBI Taxonomy" id="56733"/>
    <lineage>
        <taxon>Eukaryota</taxon>
        <taxon>Metazoa</taxon>
        <taxon>Chordata</taxon>
        <taxon>Craniata</taxon>
        <taxon>Vertebrata</taxon>
        <taxon>Euteleostomi</taxon>
        <taxon>Actinopterygii</taxon>
        <taxon>Neopterygii</taxon>
        <taxon>Teleostei</taxon>
        <taxon>Neoteleostei</taxon>
        <taxon>Acanthomorphata</taxon>
        <taxon>Eupercaria</taxon>
        <taxon>Perciformes</taxon>
        <taxon>Notothenioidei</taxon>
        <taxon>Eleginopidae</taxon>
        <taxon>Eleginops</taxon>
    </lineage>
</organism>